<dbReference type="Gene3D" id="3.40.395.10">
    <property type="entry name" value="Adenoviral Proteinase, Chain A"/>
    <property type="match status" value="1"/>
</dbReference>
<dbReference type="PANTHER" id="PTHR33018">
    <property type="entry name" value="OS10G0338966 PROTEIN-RELATED"/>
    <property type="match status" value="1"/>
</dbReference>
<name>A0A0B2NV42_GLYSO</name>
<dbReference type="SUPFAM" id="SSF54001">
    <property type="entry name" value="Cysteine proteinases"/>
    <property type="match status" value="1"/>
</dbReference>
<dbReference type="AlphaFoldDB" id="A0A0B2NV42"/>
<accession>A0A0B2NV42</accession>
<protein>
    <recommendedName>
        <fullName evidence="2">Ubiquitin-like protease family profile domain-containing protein</fullName>
    </recommendedName>
</protein>
<reference evidence="1" key="1">
    <citation type="submission" date="2014-07" db="EMBL/GenBank/DDBJ databases">
        <title>Identification of a novel salt tolerance gene in wild soybean by whole-genome sequencing.</title>
        <authorList>
            <person name="Lam H.-M."/>
            <person name="Qi X."/>
            <person name="Li M.-W."/>
            <person name="Liu X."/>
            <person name="Xie M."/>
            <person name="Ni M."/>
            <person name="Xu X."/>
        </authorList>
    </citation>
    <scope>NUCLEOTIDE SEQUENCE [LARGE SCALE GENOMIC DNA]</scope>
    <source>
        <tissue evidence="1">Root</tissue>
    </source>
</reference>
<dbReference type="InterPro" id="IPR038765">
    <property type="entry name" value="Papain-like_cys_pep_sf"/>
</dbReference>
<organism evidence="1">
    <name type="scientific">Glycine soja</name>
    <name type="common">Wild soybean</name>
    <dbReference type="NCBI Taxonomy" id="3848"/>
    <lineage>
        <taxon>Eukaryota</taxon>
        <taxon>Viridiplantae</taxon>
        <taxon>Streptophyta</taxon>
        <taxon>Embryophyta</taxon>
        <taxon>Tracheophyta</taxon>
        <taxon>Spermatophyta</taxon>
        <taxon>Magnoliopsida</taxon>
        <taxon>eudicotyledons</taxon>
        <taxon>Gunneridae</taxon>
        <taxon>Pentapetalae</taxon>
        <taxon>rosids</taxon>
        <taxon>fabids</taxon>
        <taxon>Fabales</taxon>
        <taxon>Fabaceae</taxon>
        <taxon>Papilionoideae</taxon>
        <taxon>50 kb inversion clade</taxon>
        <taxon>NPAAA clade</taxon>
        <taxon>indigoferoid/millettioid clade</taxon>
        <taxon>Phaseoleae</taxon>
        <taxon>Glycine</taxon>
        <taxon>Glycine subgen. Soja</taxon>
    </lineage>
</organism>
<gene>
    <name evidence="1" type="ORF">glysoja_032029</name>
</gene>
<evidence type="ECO:0000313" key="1">
    <source>
        <dbReference type="EMBL" id="KHM99138.1"/>
    </source>
</evidence>
<dbReference type="Proteomes" id="UP000053555">
    <property type="component" value="Unassembled WGS sequence"/>
</dbReference>
<sequence length="315" mass="36101">MHFDSVGLHVYVGDVEFPFSNNIEIKFVKDVVGTFVGCPTRLVKPISHQDPHKAITTPFMIAEEDKALVPVDPLGELVKNLFEIYQQPIELLWDGAKFGIHNVKDGFFITHADVTEIILGNHLTTFMSNVGNRFMHDWSTSIGYGSLYGFLEPQCIHNAKTKRQECENYIATQINKSQKQLYITPYLNQAHWKLLVLCPGENKVVWFCSLRKKLDASIKATVNSAMKTLSKGDKGNTDQPMPQWIEPMIHVQTGAYECVYYVMHWIWNIVSGGLKDEWITWFSDGTPLTKETMTTLRHKWAAYFLQIKNLEVRKS</sequence>
<dbReference type="PANTHER" id="PTHR33018:SF34">
    <property type="entry name" value="OS02G0472350 PROTEIN"/>
    <property type="match status" value="1"/>
</dbReference>
<evidence type="ECO:0008006" key="2">
    <source>
        <dbReference type="Google" id="ProtNLM"/>
    </source>
</evidence>
<dbReference type="EMBL" id="KN672080">
    <property type="protein sequence ID" value="KHM99138.1"/>
    <property type="molecule type" value="Genomic_DNA"/>
</dbReference>
<proteinExistence type="predicted"/>